<feature type="transmembrane region" description="Helical" evidence="7">
    <location>
        <begin position="296"/>
        <end position="319"/>
    </location>
</feature>
<keyword evidence="4 7" id="KW-0812">Transmembrane</keyword>
<feature type="transmembrane region" description="Helical" evidence="7">
    <location>
        <begin position="52"/>
        <end position="72"/>
    </location>
</feature>
<comment type="caution">
    <text evidence="9">The sequence shown here is derived from an EMBL/GenBank/DDBJ whole genome shotgun (WGS) entry which is preliminary data.</text>
</comment>
<evidence type="ECO:0000313" key="10">
    <source>
        <dbReference type="Proteomes" id="UP000018458"/>
    </source>
</evidence>
<dbReference type="InterPro" id="IPR020846">
    <property type="entry name" value="MFS_dom"/>
</dbReference>
<evidence type="ECO:0000256" key="1">
    <source>
        <dbReference type="ARBA" id="ARBA00004651"/>
    </source>
</evidence>
<feature type="transmembrane region" description="Helical" evidence="7">
    <location>
        <begin position="142"/>
        <end position="160"/>
    </location>
</feature>
<evidence type="ECO:0000256" key="4">
    <source>
        <dbReference type="ARBA" id="ARBA00022692"/>
    </source>
</evidence>
<feature type="transmembrane region" description="Helical" evidence="7">
    <location>
        <begin position="197"/>
        <end position="215"/>
    </location>
</feature>
<dbReference type="HOGENOM" id="CLU_000960_28_3_6"/>
<feature type="transmembrane region" description="Helical" evidence="7">
    <location>
        <begin position="409"/>
        <end position="432"/>
    </location>
</feature>
<evidence type="ECO:0000256" key="7">
    <source>
        <dbReference type="SAM" id="Phobius"/>
    </source>
</evidence>
<evidence type="ECO:0000256" key="3">
    <source>
        <dbReference type="ARBA" id="ARBA00022475"/>
    </source>
</evidence>
<keyword evidence="10" id="KW-1185">Reference proteome</keyword>
<dbReference type="PROSITE" id="PS50850">
    <property type="entry name" value="MFS"/>
    <property type="match status" value="1"/>
</dbReference>
<keyword evidence="5 7" id="KW-1133">Transmembrane helix</keyword>
<dbReference type="Proteomes" id="UP000018458">
    <property type="component" value="Unassembled WGS sequence"/>
</dbReference>
<gene>
    <name evidence="9" type="ORF">HMPREF9444_01337</name>
</gene>
<feature type="transmembrane region" description="Helical" evidence="7">
    <location>
        <begin position="78"/>
        <end position="99"/>
    </location>
</feature>
<feature type="domain" description="Major facilitator superfamily (MFS) profile" evidence="8">
    <location>
        <begin position="1"/>
        <end position="432"/>
    </location>
</feature>
<dbReference type="STRING" id="762983.HMPREF9444_01337"/>
<feature type="transmembrane region" description="Helical" evidence="7">
    <location>
        <begin position="235"/>
        <end position="260"/>
    </location>
</feature>
<keyword evidence="6 7" id="KW-0472">Membrane</keyword>
<feature type="transmembrane region" description="Helical" evidence="7">
    <location>
        <begin position="368"/>
        <end position="389"/>
    </location>
</feature>
<dbReference type="InterPro" id="IPR011701">
    <property type="entry name" value="MFS"/>
</dbReference>
<dbReference type="CDD" id="cd17321">
    <property type="entry name" value="MFS_MMR_MDR_like"/>
    <property type="match status" value="1"/>
</dbReference>
<dbReference type="InterPro" id="IPR036259">
    <property type="entry name" value="MFS_trans_sf"/>
</dbReference>
<feature type="transmembrane region" description="Helical" evidence="7">
    <location>
        <begin position="172"/>
        <end position="191"/>
    </location>
</feature>
<dbReference type="GO" id="GO:0005886">
    <property type="term" value="C:plasma membrane"/>
    <property type="evidence" value="ECO:0007669"/>
    <property type="project" value="UniProtKB-SubCell"/>
</dbReference>
<dbReference type="Gene3D" id="1.20.1720.10">
    <property type="entry name" value="Multidrug resistance protein D"/>
    <property type="match status" value="1"/>
</dbReference>
<dbReference type="GO" id="GO:0022857">
    <property type="term" value="F:transmembrane transporter activity"/>
    <property type="evidence" value="ECO:0007669"/>
    <property type="project" value="InterPro"/>
</dbReference>
<feature type="transmembrane region" description="Helical" evidence="7">
    <location>
        <begin position="25"/>
        <end position="45"/>
    </location>
</feature>
<keyword evidence="2" id="KW-0813">Transport</keyword>
<accession>E8LKT8</accession>
<dbReference type="eggNOG" id="COG2814">
    <property type="taxonomic scope" value="Bacteria"/>
</dbReference>
<dbReference type="PANTHER" id="PTHR42718:SF46">
    <property type="entry name" value="BLR6921 PROTEIN"/>
    <property type="match status" value="1"/>
</dbReference>
<evidence type="ECO:0000256" key="5">
    <source>
        <dbReference type="ARBA" id="ARBA00022989"/>
    </source>
</evidence>
<feature type="transmembrane region" description="Helical" evidence="7">
    <location>
        <begin position="325"/>
        <end position="347"/>
    </location>
</feature>
<dbReference type="PANTHER" id="PTHR42718">
    <property type="entry name" value="MAJOR FACILITATOR SUPERFAMILY MULTIDRUG TRANSPORTER MFSC"/>
    <property type="match status" value="1"/>
</dbReference>
<feature type="transmembrane region" description="Helical" evidence="7">
    <location>
        <begin position="111"/>
        <end position="130"/>
    </location>
</feature>
<dbReference type="Pfam" id="PF07690">
    <property type="entry name" value="MFS_1"/>
    <property type="match status" value="1"/>
</dbReference>
<comment type="subcellular location">
    <subcellularLocation>
        <location evidence="1">Cell membrane</location>
        <topology evidence="1">Multi-pass membrane protein</topology>
    </subcellularLocation>
</comment>
<name>E8LKT8_SUCHY</name>
<keyword evidence="3" id="KW-1003">Cell membrane</keyword>
<evidence type="ECO:0000313" key="9">
    <source>
        <dbReference type="EMBL" id="EFY06852.1"/>
    </source>
</evidence>
<dbReference type="Gene3D" id="1.20.1250.20">
    <property type="entry name" value="MFS general substrate transporter like domains"/>
    <property type="match status" value="1"/>
</dbReference>
<reference evidence="9 10" key="1">
    <citation type="submission" date="2011-01" db="EMBL/GenBank/DDBJ databases">
        <authorList>
            <person name="Weinstock G."/>
            <person name="Sodergren E."/>
            <person name="Clifton S."/>
            <person name="Fulton L."/>
            <person name="Fulton B."/>
            <person name="Courtney L."/>
            <person name="Fronick C."/>
            <person name="Harrison M."/>
            <person name="Strong C."/>
            <person name="Farmer C."/>
            <person name="Delahaunty K."/>
            <person name="Markovic C."/>
            <person name="Hall O."/>
            <person name="Minx P."/>
            <person name="Tomlinson C."/>
            <person name="Mitreva M."/>
            <person name="Hou S."/>
            <person name="Chen J."/>
            <person name="Wollam A."/>
            <person name="Pepin K.H."/>
            <person name="Johnson M."/>
            <person name="Bhonagiri V."/>
            <person name="Zhang X."/>
            <person name="Suruliraj S."/>
            <person name="Warren W."/>
            <person name="Chinwalla A."/>
            <person name="Mardis E.R."/>
            <person name="Wilson R.K."/>
        </authorList>
    </citation>
    <scope>NUCLEOTIDE SEQUENCE [LARGE SCALE GENOMIC DNA]</scope>
    <source>
        <strain evidence="10">DSM 22608 / JCM 16073 / KCTC 15190 / YIT 12066</strain>
    </source>
</reference>
<sequence>MGNAINVATPFIAADYGVPPDNITWVINAFMITSAAFLIPATALANFKGYLAIYRAGSILAAITSIIIPLAPNFFTLILLRSFQGIAFALPFCTGMALIVDRTAKEQRASALAFVVSSVYAGISIAPLLSGVISDTVGWEQIFVLGALGQTIGYVLALKVPADKPIAHGFPLVRMILCFTAMTISLVTVSSLNINHYAIIFICISIALIFLYLLAEQKANRPVLPLANVLKNTDFSLALAISMLNFIATFAIAMLLSLHLQIVCGYNATFTGLILMSQPVMMLIGSSLSASLTRRFGVHILTVCGMILVTAGFVGFTFLKVSTPLYMITVLLFITGFGTGIFSPPNTNIVMSSVPRTQYALASSLQSLVRTAGMAISMAVMTLILNAMISSDTQIHTYIEELSQGIALMFKVSALMCFITTLLNLYASITALKRERN</sequence>
<evidence type="ECO:0000256" key="6">
    <source>
        <dbReference type="ARBA" id="ARBA00023136"/>
    </source>
</evidence>
<evidence type="ECO:0000259" key="8">
    <source>
        <dbReference type="PROSITE" id="PS50850"/>
    </source>
</evidence>
<evidence type="ECO:0000256" key="2">
    <source>
        <dbReference type="ARBA" id="ARBA00022448"/>
    </source>
</evidence>
<feature type="transmembrane region" description="Helical" evidence="7">
    <location>
        <begin position="266"/>
        <end position="284"/>
    </location>
</feature>
<proteinExistence type="predicted"/>
<dbReference type="AlphaFoldDB" id="E8LKT8"/>
<protein>
    <submittedName>
        <fullName evidence="9">Transporter, major facilitator family protein</fullName>
    </submittedName>
</protein>
<organism evidence="9 10">
    <name type="scientific">Succinatimonas hippei (strain DSM 22608 / JCM 16073 / KCTC 15190 / YIT 12066)</name>
    <dbReference type="NCBI Taxonomy" id="762983"/>
    <lineage>
        <taxon>Bacteria</taxon>
        <taxon>Pseudomonadati</taxon>
        <taxon>Pseudomonadota</taxon>
        <taxon>Gammaproteobacteria</taxon>
        <taxon>Aeromonadales</taxon>
        <taxon>Succinivibrionaceae</taxon>
        <taxon>Succinatimonas</taxon>
    </lineage>
</organism>
<dbReference type="SUPFAM" id="SSF103473">
    <property type="entry name" value="MFS general substrate transporter"/>
    <property type="match status" value="1"/>
</dbReference>
<dbReference type="EMBL" id="AEVO01000075">
    <property type="protein sequence ID" value="EFY06852.1"/>
    <property type="molecule type" value="Genomic_DNA"/>
</dbReference>